<dbReference type="SMART" id="SM00382">
    <property type="entry name" value="AAA"/>
    <property type="match status" value="1"/>
</dbReference>
<reference evidence="6 7" key="1">
    <citation type="submission" date="2019-06" db="EMBL/GenBank/DDBJ databases">
        <title>Sulfurimonas gotlandica sp. nov., a chemoautotrophic and psychrotolerant epsilonproteobacterium isolated from a pelagic redoxcline, and an emended description of the genus Sulfurimonas.</title>
        <authorList>
            <person name="Wang S."/>
            <person name="Jiang L."/>
            <person name="Shao Z."/>
        </authorList>
    </citation>
    <scope>NUCLEOTIDE SEQUENCE [LARGE SCALE GENOMIC DNA]</scope>
    <source>
        <strain evidence="6 7">B2</strain>
    </source>
</reference>
<sequence>MIKITNLHKYFYKGEPREVHALNDVELVIEDGEFTLLNGPSGCGKSTLLNLIGALDDLSEGEIYFDDDEVSSLGEEDKTTLRLEQIGFVFQAYNLIPVLNVKENIAFIMRLRGFEESFIENRVTELAKLLDITDKLEYLPNNLSGGEQQRVAVARAVATKPKIILADEPTANLDSINSKILIDMMKELNEKEGLTIIFASHDEMVKENVRRVINMYDGEIVDG</sequence>
<dbReference type="AlphaFoldDB" id="A0A7M1AX75"/>
<dbReference type="FunFam" id="3.40.50.300:FF:000032">
    <property type="entry name" value="Export ABC transporter ATP-binding protein"/>
    <property type="match status" value="1"/>
</dbReference>
<dbReference type="GO" id="GO:0016887">
    <property type="term" value="F:ATP hydrolysis activity"/>
    <property type="evidence" value="ECO:0007669"/>
    <property type="project" value="InterPro"/>
</dbReference>
<evidence type="ECO:0000313" key="6">
    <source>
        <dbReference type="EMBL" id="QOP42015.1"/>
    </source>
</evidence>
<dbReference type="InterPro" id="IPR015854">
    <property type="entry name" value="ABC_transpr_LolD-like"/>
</dbReference>
<evidence type="ECO:0000256" key="2">
    <source>
        <dbReference type="ARBA" id="ARBA00022741"/>
    </source>
</evidence>
<comment type="similarity">
    <text evidence="4">Belongs to the ABC transporter superfamily. Macrolide exporter (TC 3.A.1.122) family.</text>
</comment>
<keyword evidence="7" id="KW-1185">Reference proteome</keyword>
<dbReference type="EMBL" id="CP041165">
    <property type="protein sequence ID" value="QOP42015.1"/>
    <property type="molecule type" value="Genomic_DNA"/>
</dbReference>
<gene>
    <name evidence="6" type="ORF">FJR03_09815</name>
</gene>
<dbReference type="GO" id="GO:0022857">
    <property type="term" value="F:transmembrane transporter activity"/>
    <property type="evidence" value="ECO:0007669"/>
    <property type="project" value="TreeGrafter"/>
</dbReference>
<protein>
    <submittedName>
        <fullName evidence="6">ABC transporter ATP-binding protein</fullName>
    </submittedName>
</protein>
<dbReference type="KEGG" id="smax:FJR03_09815"/>
<dbReference type="PROSITE" id="PS00211">
    <property type="entry name" value="ABC_TRANSPORTER_1"/>
    <property type="match status" value="1"/>
</dbReference>
<dbReference type="SUPFAM" id="SSF52540">
    <property type="entry name" value="P-loop containing nucleoside triphosphate hydrolases"/>
    <property type="match status" value="1"/>
</dbReference>
<proteinExistence type="inferred from homology"/>
<dbReference type="InterPro" id="IPR027417">
    <property type="entry name" value="P-loop_NTPase"/>
</dbReference>
<keyword evidence="1" id="KW-0813">Transport</keyword>
<dbReference type="RefSeq" id="WP_193113335.1">
    <property type="nucleotide sequence ID" value="NZ_CP041165.1"/>
</dbReference>
<evidence type="ECO:0000256" key="3">
    <source>
        <dbReference type="ARBA" id="ARBA00022840"/>
    </source>
</evidence>
<dbReference type="GO" id="GO:0005524">
    <property type="term" value="F:ATP binding"/>
    <property type="evidence" value="ECO:0007669"/>
    <property type="project" value="UniProtKB-KW"/>
</dbReference>
<dbReference type="InterPro" id="IPR017871">
    <property type="entry name" value="ABC_transporter-like_CS"/>
</dbReference>
<keyword evidence="3 6" id="KW-0067">ATP-binding</keyword>
<dbReference type="Proteomes" id="UP000593910">
    <property type="component" value="Chromosome"/>
</dbReference>
<dbReference type="CDD" id="cd03255">
    <property type="entry name" value="ABC_MJ0796_LolCDE_FtsE"/>
    <property type="match status" value="1"/>
</dbReference>
<dbReference type="GO" id="GO:0098796">
    <property type="term" value="C:membrane protein complex"/>
    <property type="evidence" value="ECO:0007669"/>
    <property type="project" value="UniProtKB-ARBA"/>
</dbReference>
<dbReference type="Pfam" id="PF00005">
    <property type="entry name" value="ABC_tran"/>
    <property type="match status" value="1"/>
</dbReference>
<dbReference type="InterPro" id="IPR003593">
    <property type="entry name" value="AAA+_ATPase"/>
</dbReference>
<evidence type="ECO:0000256" key="1">
    <source>
        <dbReference type="ARBA" id="ARBA00022448"/>
    </source>
</evidence>
<accession>A0A7M1AX75</accession>
<dbReference type="GO" id="GO:0005886">
    <property type="term" value="C:plasma membrane"/>
    <property type="evidence" value="ECO:0007669"/>
    <property type="project" value="TreeGrafter"/>
</dbReference>
<keyword evidence="2" id="KW-0547">Nucleotide-binding</keyword>
<dbReference type="PROSITE" id="PS50893">
    <property type="entry name" value="ABC_TRANSPORTER_2"/>
    <property type="match status" value="1"/>
</dbReference>
<evidence type="ECO:0000259" key="5">
    <source>
        <dbReference type="PROSITE" id="PS50893"/>
    </source>
</evidence>
<dbReference type="PANTHER" id="PTHR24220">
    <property type="entry name" value="IMPORT ATP-BINDING PROTEIN"/>
    <property type="match status" value="1"/>
</dbReference>
<dbReference type="InterPro" id="IPR003439">
    <property type="entry name" value="ABC_transporter-like_ATP-bd"/>
</dbReference>
<organism evidence="6 7">
    <name type="scientific">Sulfurimonas marina</name>
    <dbReference type="NCBI Taxonomy" id="2590551"/>
    <lineage>
        <taxon>Bacteria</taxon>
        <taxon>Pseudomonadati</taxon>
        <taxon>Campylobacterota</taxon>
        <taxon>Epsilonproteobacteria</taxon>
        <taxon>Campylobacterales</taxon>
        <taxon>Sulfurimonadaceae</taxon>
        <taxon>Sulfurimonas</taxon>
    </lineage>
</organism>
<name>A0A7M1AX75_9BACT</name>
<evidence type="ECO:0000256" key="4">
    <source>
        <dbReference type="ARBA" id="ARBA00038388"/>
    </source>
</evidence>
<evidence type="ECO:0000313" key="7">
    <source>
        <dbReference type="Proteomes" id="UP000593910"/>
    </source>
</evidence>
<dbReference type="InterPro" id="IPR017911">
    <property type="entry name" value="MacB-like_ATP-bd"/>
</dbReference>
<dbReference type="Gene3D" id="3.40.50.300">
    <property type="entry name" value="P-loop containing nucleotide triphosphate hydrolases"/>
    <property type="match status" value="1"/>
</dbReference>
<feature type="domain" description="ABC transporter" evidence="5">
    <location>
        <begin position="2"/>
        <end position="221"/>
    </location>
</feature>